<feature type="region of interest" description="Disordered" evidence="1">
    <location>
        <begin position="48"/>
        <end position="68"/>
    </location>
</feature>
<name>A0A1H8RWP7_9EURY</name>
<sequence length="68" mass="7686">MENQTIGDSLATAMKNLEHAIGTDEYHELDPHQQAYLQEALHYLESVQSDATRTRRSNVGVTTTGERR</sequence>
<protein>
    <submittedName>
        <fullName evidence="2">Uncharacterized protein</fullName>
    </submittedName>
</protein>
<dbReference type="RefSeq" id="WP_089823569.1">
    <property type="nucleotide sequence ID" value="NZ_FODV01000004.1"/>
</dbReference>
<keyword evidence="3" id="KW-1185">Reference proteome</keyword>
<dbReference type="OrthoDB" id="380328at2157"/>
<gene>
    <name evidence="2" type="ORF">SAMN04487948_104283</name>
</gene>
<evidence type="ECO:0000256" key="1">
    <source>
        <dbReference type="SAM" id="MobiDB-lite"/>
    </source>
</evidence>
<dbReference type="Proteomes" id="UP000199126">
    <property type="component" value="Unassembled WGS sequence"/>
</dbReference>
<dbReference type="EMBL" id="FODV01000004">
    <property type="protein sequence ID" value="SEO70716.1"/>
    <property type="molecule type" value="Genomic_DNA"/>
</dbReference>
<proteinExistence type="predicted"/>
<accession>A0A1H8RWP7</accession>
<evidence type="ECO:0000313" key="2">
    <source>
        <dbReference type="EMBL" id="SEO70716.1"/>
    </source>
</evidence>
<dbReference type="AlphaFoldDB" id="A0A1H8RWP7"/>
<evidence type="ECO:0000313" key="3">
    <source>
        <dbReference type="Proteomes" id="UP000199126"/>
    </source>
</evidence>
<reference evidence="3" key="1">
    <citation type="submission" date="2016-10" db="EMBL/GenBank/DDBJ databases">
        <authorList>
            <person name="Varghese N."/>
            <person name="Submissions S."/>
        </authorList>
    </citation>
    <scope>NUCLEOTIDE SEQUENCE [LARGE SCALE GENOMIC DNA]</scope>
    <source>
        <strain evidence="3">CGMCC 1.10121</strain>
    </source>
</reference>
<organism evidence="2 3">
    <name type="scientific">Halogranum amylolyticum</name>
    <dbReference type="NCBI Taxonomy" id="660520"/>
    <lineage>
        <taxon>Archaea</taxon>
        <taxon>Methanobacteriati</taxon>
        <taxon>Methanobacteriota</taxon>
        <taxon>Stenosarchaea group</taxon>
        <taxon>Halobacteria</taxon>
        <taxon>Halobacteriales</taxon>
        <taxon>Haloferacaceae</taxon>
    </lineage>
</organism>